<proteinExistence type="predicted"/>
<evidence type="ECO:0000313" key="2">
    <source>
        <dbReference type="Proteomes" id="UP001165381"/>
    </source>
</evidence>
<dbReference type="InterPro" id="IPR014721">
    <property type="entry name" value="Ribsml_uS5_D2-typ_fold_subgr"/>
</dbReference>
<dbReference type="EMBL" id="JAMFLZ010000002">
    <property type="protein sequence ID" value="MCL6294128.1"/>
    <property type="molecule type" value="Genomic_DNA"/>
</dbReference>
<accession>A0ABT0QCB4</accession>
<dbReference type="Proteomes" id="UP001165381">
    <property type="component" value="Unassembled WGS sequence"/>
</dbReference>
<name>A0ABT0QCB4_9FLAO</name>
<dbReference type="InterPro" id="IPR047765">
    <property type="entry name" value="GHMP_GYDIA-like"/>
</dbReference>
<dbReference type="SUPFAM" id="SSF54211">
    <property type="entry name" value="Ribosomal protein S5 domain 2-like"/>
    <property type="match status" value="1"/>
</dbReference>
<sequence>MERFYSNGKLLLTGEYLVLDGALSLAIPTKYGQSLNIEAIEASKLVWKSLDEKENIWFKDEFLIGETIKSRSVDSSNDISERLIQILNIAKKLNPNFLNTENGFKVTTRLDFPRQWGLGTSSTLINNIAQWANVDPYQLLKQSFDGSGYDIACAKHNLPITYQLYVKTNEVSCDTQNNTRAIKEIAFNPSFKDHLYFVYLNQKQNSRDGIARYKNNISDLSESISTISTITQNIISCKTLDEFILLIEKHEYIISKIIHQDPIKKRLFSDFNGGIKSLGAWGGDFVLAASKNNPTDYFKKKGYQTVISFENMIL</sequence>
<keyword evidence="2" id="KW-1185">Reference proteome</keyword>
<dbReference type="RefSeq" id="WP_249972110.1">
    <property type="nucleotide sequence ID" value="NZ_JAMFLZ010000002.1"/>
</dbReference>
<dbReference type="InterPro" id="IPR020568">
    <property type="entry name" value="Ribosomal_Su5_D2-typ_SF"/>
</dbReference>
<evidence type="ECO:0000313" key="1">
    <source>
        <dbReference type="EMBL" id="MCL6294128.1"/>
    </source>
</evidence>
<comment type="caution">
    <text evidence="1">The sequence shown here is derived from an EMBL/GenBank/DDBJ whole genome shotgun (WGS) entry which is preliminary data.</text>
</comment>
<organism evidence="1 2">
    <name type="scientific">Jejuia spongiicola</name>
    <dbReference type="NCBI Taxonomy" id="2942207"/>
    <lineage>
        <taxon>Bacteria</taxon>
        <taxon>Pseudomonadati</taxon>
        <taxon>Bacteroidota</taxon>
        <taxon>Flavobacteriia</taxon>
        <taxon>Flavobacteriales</taxon>
        <taxon>Flavobacteriaceae</taxon>
        <taxon>Jejuia</taxon>
    </lineage>
</organism>
<gene>
    <name evidence="1" type="ORF">M3P09_03935</name>
</gene>
<protein>
    <submittedName>
        <fullName evidence="1">GYDIA family GHMP kinase</fullName>
    </submittedName>
</protein>
<dbReference type="Gene3D" id="3.30.230.10">
    <property type="match status" value="1"/>
</dbReference>
<keyword evidence="1" id="KW-0808">Transferase</keyword>
<dbReference type="NCBIfam" id="NF040656">
    <property type="entry name" value="GHMP_GYDIA"/>
    <property type="match status" value="1"/>
</dbReference>
<keyword evidence="1" id="KW-0418">Kinase</keyword>
<reference evidence="1" key="1">
    <citation type="submission" date="2022-05" db="EMBL/GenBank/DDBJ databases">
        <authorList>
            <person name="Park J.-S."/>
        </authorList>
    </citation>
    <scope>NUCLEOTIDE SEQUENCE</scope>
    <source>
        <strain evidence="1">2012CJ34-3</strain>
    </source>
</reference>
<dbReference type="GO" id="GO:0016301">
    <property type="term" value="F:kinase activity"/>
    <property type="evidence" value="ECO:0007669"/>
    <property type="project" value="UniProtKB-KW"/>
</dbReference>